<dbReference type="InterPro" id="IPR000182">
    <property type="entry name" value="GNAT_dom"/>
</dbReference>
<evidence type="ECO:0000259" key="1">
    <source>
        <dbReference type="Pfam" id="PF13302"/>
    </source>
</evidence>
<dbReference type="InterPro" id="IPR016181">
    <property type="entry name" value="Acyl_CoA_acyltransferase"/>
</dbReference>
<gene>
    <name evidence="2" type="ORF">AAEO60_14010</name>
</gene>
<protein>
    <submittedName>
        <fullName evidence="2">GNAT family N-acetyltransferase</fullName>
    </submittedName>
</protein>
<evidence type="ECO:0000313" key="3">
    <source>
        <dbReference type="Proteomes" id="UP001497045"/>
    </source>
</evidence>
<organism evidence="2 3">
    <name type="scientific">Aurantiacibacter gilvus</name>
    <dbReference type="NCBI Taxonomy" id="3139141"/>
    <lineage>
        <taxon>Bacteria</taxon>
        <taxon>Pseudomonadati</taxon>
        <taxon>Pseudomonadota</taxon>
        <taxon>Alphaproteobacteria</taxon>
        <taxon>Sphingomonadales</taxon>
        <taxon>Erythrobacteraceae</taxon>
        <taxon>Aurantiacibacter</taxon>
    </lineage>
</organism>
<dbReference type="SUPFAM" id="SSF55729">
    <property type="entry name" value="Acyl-CoA N-acyltransferases (Nat)"/>
    <property type="match status" value="1"/>
</dbReference>
<reference evidence="2 3" key="1">
    <citation type="submission" date="2024-04" db="EMBL/GenBank/DDBJ databases">
        <title>Aurantiacibacter sp. DGU6 16S ribosomal RNA gene Genome sequencing and assembly.</title>
        <authorList>
            <person name="Park S."/>
        </authorList>
    </citation>
    <scope>NUCLEOTIDE SEQUENCE [LARGE SCALE GENOMIC DNA]</scope>
    <source>
        <strain evidence="2 3">DGU6</strain>
    </source>
</reference>
<comment type="caution">
    <text evidence="2">The sequence shown here is derived from an EMBL/GenBank/DDBJ whole genome shotgun (WGS) entry which is preliminary data.</text>
</comment>
<feature type="domain" description="N-acetyltransferase" evidence="1">
    <location>
        <begin position="10"/>
        <end position="157"/>
    </location>
</feature>
<sequence>MADFRRETERLVLRDWRDGDWEAQWRVTNTPTVMRWLGGVLDDEGIAKQIARVETCQANNGFCFWVVERKDDGGHLSGEMLGMCGLKRADAPGSSVTGTMEIGWRMREEAWGHGYAKEAAMAAMELGFTRFGADQIVALTVQGNEPSWGLMLRLGMTRRQDLDYEDTRYSAELNPTIVYAIAKDEWEQQAQ</sequence>
<proteinExistence type="predicted"/>
<dbReference type="InterPro" id="IPR051531">
    <property type="entry name" value="N-acetyltransferase"/>
</dbReference>
<evidence type="ECO:0000313" key="2">
    <source>
        <dbReference type="EMBL" id="MEL1251787.1"/>
    </source>
</evidence>
<dbReference type="Proteomes" id="UP001497045">
    <property type="component" value="Unassembled WGS sequence"/>
</dbReference>
<keyword evidence="3" id="KW-1185">Reference proteome</keyword>
<accession>A0ABU9II20</accession>
<name>A0ABU9II20_9SPHN</name>
<dbReference type="EMBL" id="JBBYHV010000002">
    <property type="protein sequence ID" value="MEL1251787.1"/>
    <property type="molecule type" value="Genomic_DNA"/>
</dbReference>
<dbReference type="PANTHER" id="PTHR43792:SF1">
    <property type="entry name" value="N-ACETYLTRANSFERASE DOMAIN-CONTAINING PROTEIN"/>
    <property type="match status" value="1"/>
</dbReference>
<dbReference type="RefSeq" id="WP_341674328.1">
    <property type="nucleotide sequence ID" value="NZ_JBBYHV010000002.1"/>
</dbReference>
<dbReference type="Pfam" id="PF13302">
    <property type="entry name" value="Acetyltransf_3"/>
    <property type="match status" value="1"/>
</dbReference>
<dbReference type="PANTHER" id="PTHR43792">
    <property type="entry name" value="GNAT FAMILY, PUTATIVE (AFU_ORTHOLOGUE AFUA_3G00765)-RELATED-RELATED"/>
    <property type="match status" value="1"/>
</dbReference>
<dbReference type="Gene3D" id="3.40.630.30">
    <property type="match status" value="1"/>
</dbReference>